<organism evidence="9 10">
    <name type="scientific">Capnocytophaga canis</name>
    <dbReference type="NCBI Taxonomy" id="1848903"/>
    <lineage>
        <taxon>Bacteria</taxon>
        <taxon>Pseudomonadati</taxon>
        <taxon>Bacteroidota</taxon>
        <taxon>Flavobacteriia</taxon>
        <taxon>Flavobacteriales</taxon>
        <taxon>Flavobacteriaceae</taxon>
        <taxon>Capnocytophaga</taxon>
    </lineage>
</organism>
<protein>
    <recommendedName>
        <fullName evidence="7">Dipeptidyl-peptidase</fullName>
        <ecNumber evidence="7">3.4.14.-</ecNumber>
    </recommendedName>
</protein>
<evidence type="ECO:0000256" key="8">
    <source>
        <dbReference type="SAM" id="Coils"/>
    </source>
</evidence>
<dbReference type="RefSeq" id="WP_042343461.1">
    <property type="nucleotide sequence ID" value="NZ_CDOI01000057.1"/>
</dbReference>
<comment type="function">
    <text evidence="7">Catalyzes the removal of dipeptides from the N-terminus of oligopeptides.</text>
</comment>
<dbReference type="EC" id="3.4.14.-" evidence="7"/>
<keyword evidence="6 7" id="KW-0720">Serine protease</keyword>
<dbReference type="SUPFAM" id="SSF50494">
    <property type="entry name" value="Trypsin-like serine proteases"/>
    <property type="match status" value="1"/>
</dbReference>
<dbReference type="InterPro" id="IPR043504">
    <property type="entry name" value="Peptidase_S1_PA_chymotrypsin"/>
</dbReference>
<dbReference type="GO" id="GO:0070009">
    <property type="term" value="F:serine-type aminopeptidase activity"/>
    <property type="evidence" value="ECO:0007669"/>
    <property type="project" value="UniProtKB-UniRule"/>
</dbReference>
<keyword evidence="10" id="KW-1185">Reference proteome</keyword>
<evidence type="ECO:0000256" key="6">
    <source>
        <dbReference type="ARBA" id="ARBA00022825"/>
    </source>
</evidence>
<evidence type="ECO:0000313" key="9">
    <source>
        <dbReference type="EMBL" id="CEN44082.1"/>
    </source>
</evidence>
<keyword evidence="3 7" id="KW-0645">Protease</keyword>
<keyword evidence="5 7" id="KW-0378">Hydrolase</keyword>
<dbReference type="AlphaFoldDB" id="A0A0B7I1R3"/>
<dbReference type="Proteomes" id="UP000045051">
    <property type="component" value="Unassembled WGS sequence"/>
</dbReference>
<keyword evidence="8" id="KW-0175">Coiled coil</keyword>
<sequence length="715" mass="81618">MKKIIVAIVAAFTFVPSVIRADEGMWFLMFIERLNQRDMQKKGLQLTAKEIYDINNNSLKDAIVQFNGGCTASIISPRGLVLTNHHCGYRQIAEVSTPENNYLRDGFWSKSDQDDIKPSSLYVRFFVRMDNVTERMLAVVNDQMSEKDREAALNRETAKIIKENSENGKYVVSVRPFFQGNEYYYFVYQDFKDVRLVGTPEESIGKFGGDTDNWEWPRQTGDFSLFRVYTDKNGNAAEYAADNIPMKSKRHLAVSIKGVKENDFAMILGYPGRTNRWVPSHWVDQNVKYAYPAWVESSKAAMDGMKPFMDADPAVRLMYASKYAQIANYWKNRQGMIEALTLHKTADVKRSYEAKFAKWARKKANRATYGDVLQTIATYFERTNERSADRNYLQTLFRATNFSVLPFELNNQLGKLVEAPHMARITMAASIDERLSAVYDNMHIPAEKAILAKTLKLYAMKGKNLADEVEKINREYRGDFDRFVEEAFSVSVVASKERVQEFMDNPNAERLKNDPLILLSKSLIAKLRESSEELNALEDAYSKAYRKYVDGLRKSGISRIQYPDANSTLRLTYGTVKSLPADPRNADASLNNYTTFKSMVAKYKPNDSEFDMPKRLVEMYDKNDFGRYLDKDGTMHVNFLTDNDITGGNSGSPVMNGKGELIGLAFDGNIEAMAGDVIFDPKLQRTINVDIRYVLWVIDKYAGAKHIVDEMTIVE</sequence>
<keyword evidence="2 7" id="KW-0031">Aminopeptidase</keyword>
<dbReference type="InterPro" id="IPR009003">
    <property type="entry name" value="Peptidase_S1_PA"/>
</dbReference>
<dbReference type="GO" id="GO:0008239">
    <property type="term" value="F:dipeptidyl-peptidase activity"/>
    <property type="evidence" value="ECO:0007669"/>
    <property type="project" value="UniProtKB-UniRule"/>
</dbReference>
<dbReference type="EMBL" id="CDOI01000057">
    <property type="protein sequence ID" value="CEN44082.1"/>
    <property type="molecule type" value="Genomic_DNA"/>
</dbReference>
<comment type="similarity">
    <text evidence="1 7">Belongs to the peptidase S46 family.</text>
</comment>
<evidence type="ECO:0000256" key="1">
    <source>
        <dbReference type="ARBA" id="ARBA00010491"/>
    </source>
</evidence>
<dbReference type="PANTHER" id="PTHR38469">
    <property type="entry name" value="PERIPLASMIC PEPTIDASE SUBFAMILY S1B"/>
    <property type="match status" value="1"/>
</dbReference>
<name>A0A0B7I1R3_9FLAO</name>
<evidence type="ECO:0000256" key="3">
    <source>
        <dbReference type="ARBA" id="ARBA00022670"/>
    </source>
</evidence>
<reference evidence="9 10" key="1">
    <citation type="submission" date="2015-01" db="EMBL/GenBank/DDBJ databases">
        <authorList>
            <person name="Xiang T."/>
            <person name="Song Y."/>
            <person name="Huang L."/>
            <person name="Wang B."/>
            <person name="Wu P."/>
        </authorList>
    </citation>
    <scope>NUCLEOTIDE SEQUENCE [LARGE SCALE GENOMIC DNA]</scope>
    <source>
        <strain evidence="9 10">CcD38</strain>
    </source>
</reference>
<dbReference type="Pfam" id="PF10459">
    <property type="entry name" value="Peptidase_S46"/>
    <property type="match status" value="1"/>
</dbReference>
<dbReference type="PANTHER" id="PTHR38469:SF1">
    <property type="entry name" value="PERIPLASMIC PEPTIDASE SUBFAMILY S1B"/>
    <property type="match status" value="1"/>
</dbReference>
<dbReference type="GO" id="GO:0043171">
    <property type="term" value="P:peptide catabolic process"/>
    <property type="evidence" value="ECO:0007669"/>
    <property type="project" value="UniProtKB-UniRule"/>
</dbReference>
<evidence type="ECO:0000256" key="4">
    <source>
        <dbReference type="ARBA" id="ARBA00022729"/>
    </source>
</evidence>
<evidence type="ECO:0000313" key="10">
    <source>
        <dbReference type="Proteomes" id="UP000045051"/>
    </source>
</evidence>
<keyword evidence="4" id="KW-0732">Signal</keyword>
<accession>A0A0B7I1R3</accession>
<dbReference type="Gene3D" id="2.40.10.10">
    <property type="entry name" value="Trypsin-like serine proteases"/>
    <property type="match status" value="1"/>
</dbReference>
<evidence type="ECO:0000256" key="5">
    <source>
        <dbReference type="ARBA" id="ARBA00022801"/>
    </source>
</evidence>
<feature type="coiled-coil region" evidence="8">
    <location>
        <begin position="520"/>
        <end position="547"/>
    </location>
</feature>
<evidence type="ECO:0000256" key="2">
    <source>
        <dbReference type="ARBA" id="ARBA00022438"/>
    </source>
</evidence>
<dbReference type="GO" id="GO:0006508">
    <property type="term" value="P:proteolysis"/>
    <property type="evidence" value="ECO:0007669"/>
    <property type="project" value="UniProtKB-KW"/>
</dbReference>
<dbReference type="InterPro" id="IPR019500">
    <property type="entry name" value="Pep_S46"/>
</dbReference>
<proteinExistence type="inferred from homology"/>
<evidence type="ECO:0000256" key="7">
    <source>
        <dbReference type="RuleBase" id="RU366067"/>
    </source>
</evidence>
<gene>
    <name evidence="9" type="ORF">CCAND38_150059</name>
</gene>